<evidence type="ECO:0000256" key="6">
    <source>
        <dbReference type="ARBA" id="ARBA00022692"/>
    </source>
</evidence>
<comment type="similarity">
    <text evidence="2">Belongs to the cytochrome ubiquinol oxidase subunit 2 family.</text>
</comment>
<proteinExistence type="inferred from homology"/>
<keyword evidence="7" id="KW-0479">Metal-binding</keyword>
<feature type="transmembrane region" description="Helical" evidence="12">
    <location>
        <begin position="200"/>
        <end position="224"/>
    </location>
</feature>
<keyword evidence="3" id="KW-0813">Transport</keyword>
<evidence type="ECO:0000256" key="5">
    <source>
        <dbReference type="ARBA" id="ARBA00022617"/>
    </source>
</evidence>
<evidence type="ECO:0000256" key="3">
    <source>
        <dbReference type="ARBA" id="ARBA00022448"/>
    </source>
</evidence>
<feature type="transmembrane region" description="Helical" evidence="12">
    <location>
        <begin position="295"/>
        <end position="316"/>
    </location>
</feature>
<feature type="transmembrane region" description="Helical" evidence="12">
    <location>
        <begin position="336"/>
        <end position="355"/>
    </location>
</feature>
<feature type="transmembrane region" description="Helical" evidence="12">
    <location>
        <begin position="161"/>
        <end position="188"/>
    </location>
</feature>
<dbReference type="GO" id="GO:0046872">
    <property type="term" value="F:metal ion binding"/>
    <property type="evidence" value="ECO:0007669"/>
    <property type="project" value="UniProtKB-KW"/>
</dbReference>
<evidence type="ECO:0000256" key="9">
    <source>
        <dbReference type="ARBA" id="ARBA00022989"/>
    </source>
</evidence>
<keyword evidence="9 12" id="KW-1133">Transmembrane helix</keyword>
<dbReference type="PIRSF" id="PIRSF000267">
    <property type="entry name" value="Cyt_oxidse_sub2"/>
    <property type="match status" value="1"/>
</dbReference>
<keyword evidence="4" id="KW-1003">Cell membrane</keyword>
<evidence type="ECO:0000256" key="7">
    <source>
        <dbReference type="ARBA" id="ARBA00022723"/>
    </source>
</evidence>
<reference evidence="13 14" key="1">
    <citation type="journal article" date="2015" name="Environ. Microbiol.">
        <title>Methane oxidation coupled to nitrate reduction under hypoxia by the Gammaproteobacterium Methylomonas denitrificans, sp. nov. type strain FJG1.</title>
        <authorList>
            <person name="Kits K.D."/>
            <person name="Klotz M.G."/>
            <person name="Stein L.Y."/>
        </authorList>
    </citation>
    <scope>NUCLEOTIDE SEQUENCE [LARGE SCALE GENOMIC DNA]</scope>
    <source>
        <strain evidence="13 14">FJG1</strain>
    </source>
</reference>
<dbReference type="AlphaFoldDB" id="A0A140E4U3"/>
<accession>A0A140E4U3</accession>
<keyword evidence="8" id="KW-0249">Electron transport</keyword>
<name>A0A140E4U3_9GAMM</name>
<dbReference type="Proteomes" id="UP000030512">
    <property type="component" value="Chromosome"/>
</dbReference>
<evidence type="ECO:0000256" key="12">
    <source>
        <dbReference type="SAM" id="Phobius"/>
    </source>
</evidence>
<keyword evidence="5" id="KW-0349">Heme</keyword>
<evidence type="ECO:0000256" key="8">
    <source>
        <dbReference type="ARBA" id="ARBA00022982"/>
    </source>
</evidence>
<dbReference type="STRING" id="1538553.JT25_002750"/>
<dbReference type="KEGG" id="mdn:JT25_002750"/>
<gene>
    <name evidence="13" type="ORF">JT25_002750</name>
</gene>
<sequence length="379" mass="42136">MFDYETIRLIWWVFIGVVGIAFALTEGFDFGVGTLLPFIGKNDVERRVIINTVGATWEGNQVWLVLLGGAIFAIWPAVYATLFSGLYVAMLLVLFSLFFRPSAFDYRSKIEDPRWRNSWDWALFIGSSLPPILFGVLVGNLILGLPFHFDNDLRSFYDGSFWALLSPFALLCGVTGLLLTTFHGALFLKWRSEGVIHLRAVSTINGLGPMLLLALAATTLWVFVGIDRPEITQMVATDAPSNPLNKTVIAQGATWLQHFMAYPWMWLAPIIGFIGIALAWLLGKGDSRMGAFVSSSLGIVGIALTVGFGLFPFLLISATDPRSSLTLWDGSSSHNTMLLAFWITVVFLPIVLLYTRFVYRVIWGSVTEETVLKDSHTLY</sequence>
<evidence type="ECO:0000313" key="14">
    <source>
        <dbReference type="Proteomes" id="UP000030512"/>
    </source>
</evidence>
<dbReference type="NCBIfam" id="TIGR00203">
    <property type="entry name" value="cydB"/>
    <property type="match status" value="1"/>
</dbReference>
<dbReference type="InterPro" id="IPR003317">
    <property type="entry name" value="Cyt-d_oxidase_su2"/>
</dbReference>
<evidence type="ECO:0000256" key="1">
    <source>
        <dbReference type="ARBA" id="ARBA00004651"/>
    </source>
</evidence>
<dbReference type="GO" id="GO:0016682">
    <property type="term" value="F:oxidoreductase activity, acting on diphenols and related substances as donors, oxygen as acceptor"/>
    <property type="evidence" value="ECO:0007669"/>
    <property type="project" value="TreeGrafter"/>
</dbReference>
<dbReference type="Pfam" id="PF02322">
    <property type="entry name" value="Cyt_bd_oxida_II"/>
    <property type="match status" value="1"/>
</dbReference>
<feature type="transmembrane region" description="Helical" evidence="12">
    <location>
        <begin position="84"/>
        <end position="100"/>
    </location>
</feature>
<evidence type="ECO:0000256" key="10">
    <source>
        <dbReference type="ARBA" id="ARBA00023004"/>
    </source>
</evidence>
<evidence type="ECO:0000256" key="4">
    <source>
        <dbReference type="ARBA" id="ARBA00022475"/>
    </source>
</evidence>
<evidence type="ECO:0000313" key="13">
    <source>
        <dbReference type="EMBL" id="AMK75417.1"/>
    </source>
</evidence>
<evidence type="ECO:0000256" key="2">
    <source>
        <dbReference type="ARBA" id="ARBA00007543"/>
    </source>
</evidence>
<evidence type="ECO:0000256" key="11">
    <source>
        <dbReference type="ARBA" id="ARBA00023136"/>
    </source>
</evidence>
<feature type="transmembrane region" description="Helical" evidence="12">
    <location>
        <begin position="121"/>
        <end position="149"/>
    </location>
</feature>
<dbReference type="EMBL" id="CP014476">
    <property type="protein sequence ID" value="AMK75417.1"/>
    <property type="molecule type" value="Genomic_DNA"/>
</dbReference>
<dbReference type="RefSeq" id="WP_036276783.1">
    <property type="nucleotide sequence ID" value="NZ_CP014476.1"/>
</dbReference>
<feature type="transmembrane region" description="Helical" evidence="12">
    <location>
        <begin position="12"/>
        <end position="39"/>
    </location>
</feature>
<feature type="transmembrane region" description="Helical" evidence="12">
    <location>
        <begin position="264"/>
        <end position="283"/>
    </location>
</feature>
<dbReference type="GO" id="GO:0019646">
    <property type="term" value="P:aerobic electron transport chain"/>
    <property type="evidence" value="ECO:0007669"/>
    <property type="project" value="TreeGrafter"/>
</dbReference>
<dbReference type="PANTHER" id="PTHR43141:SF5">
    <property type="entry name" value="CYTOCHROME BD-I UBIQUINOL OXIDASE SUBUNIT 2"/>
    <property type="match status" value="1"/>
</dbReference>
<dbReference type="OrthoDB" id="9776710at2"/>
<comment type="subcellular location">
    <subcellularLocation>
        <location evidence="1">Cell membrane</location>
        <topology evidence="1">Multi-pass membrane protein</topology>
    </subcellularLocation>
</comment>
<dbReference type="GO" id="GO:0070069">
    <property type="term" value="C:cytochrome complex"/>
    <property type="evidence" value="ECO:0007669"/>
    <property type="project" value="TreeGrafter"/>
</dbReference>
<keyword evidence="14" id="KW-1185">Reference proteome</keyword>
<keyword evidence="11 12" id="KW-0472">Membrane</keyword>
<dbReference type="GO" id="GO:0005886">
    <property type="term" value="C:plasma membrane"/>
    <property type="evidence" value="ECO:0007669"/>
    <property type="project" value="UniProtKB-SubCell"/>
</dbReference>
<keyword evidence="6 12" id="KW-0812">Transmembrane</keyword>
<keyword evidence="10" id="KW-0408">Iron</keyword>
<dbReference type="PANTHER" id="PTHR43141">
    <property type="entry name" value="CYTOCHROME BD2 SUBUNIT II"/>
    <property type="match status" value="1"/>
</dbReference>
<protein>
    <submittedName>
        <fullName evidence="13">Cytochrome d ubiquinol oxidase subunit 2</fullName>
    </submittedName>
</protein>
<dbReference type="GO" id="GO:0009055">
    <property type="term" value="F:electron transfer activity"/>
    <property type="evidence" value="ECO:0007669"/>
    <property type="project" value="TreeGrafter"/>
</dbReference>
<organism evidence="13 14">
    <name type="scientific">Methylomonas denitrificans</name>
    <dbReference type="NCBI Taxonomy" id="1538553"/>
    <lineage>
        <taxon>Bacteria</taxon>
        <taxon>Pseudomonadati</taxon>
        <taxon>Pseudomonadota</taxon>
        <taxon>Gammaproteobacteria</taxon>
        <taxon>Methylococcales</taxon>
        <taxon>Methylococcaceae</taxon>
        <taxon>Methylomonas</taxon>
    </lineage>
</organism>